<dbReference type="CDD" id="cd00086">
    <property type="entry name" value="homeodomain"/>
    <property type="match status" value="2"/>
</dbReference>
<feature type="compositionally biased region" description="Low complexity" evidence="5">
    <location>
        <begin position="257"/>
        <end position="266"/>
    </location>
</feature>
<dbReference type="Gene3D" id="1.10.10.60">
    <property type="entry name" value="Homeodomain-like"/>
    <property type="match status" value="2"/>
</dbReference>
<feature type="domain" description="Homeobox" evidence="6">
    <location>
        <begin position="528"/>
        <end position="591"/>
    </location>
</feature>
<dbReference type="Proteomes" id="UP000596742">
    <property type="component" value="Unassembled WGS sequence"/>
</dbReference>
<feature type="region of interest" description="Disordered" evidence="5">
    <location>
        <begin position="255"/>
        <end position="314"/>
    </location>
</feature>
<organism evidence="7 8">
    <name type="scientific">Mytilus galloprovincialis</name>
    <name type="common">Mediterranean mussel</name>
    <dbReference type="NCBI Taxonomy" id="29158"/>
    <lineage>
        <taxon>Eukaryota</taxon>
        <taxon>Metazoa</taxon>
        <taxon>Spiralia</taxon>
        <taxon>Lophotrochozoa</taxon>
        <taxon>Mollusca</taxon>
        <taxon>Bivalvia</taxon>
        <taxon>Autobranchia</taxon>
        <taxon>Pteriomorphia</taxon>
        <taxon>Mytilida</taxon>
        <taxon>Mytiloidea</taxon>
        <taxon>Mytilidae</taxon>
        <taxon>Mytilinae</taxon>
        <taxon>Mytilus</taxon>
    </lineage>
</organism>
<dbReference type="PROSITE" id="PS50071">
    <property type="entry name" value="HOMEOBOX_2"/>
    <property type="match status" value="2"/>
</dbReference>
<evidence type="ECO:0000313" key="7">
    <source>
        <dbReference type="EMBL" id="VDI00026.1"/>
    </source>
</evidence>
<keyword evidence="1 4" id="KW-0238">DNA-binding</keyword>
<dbReference type="AlphaFoldDB" id="A0A8B6C760"/>
<evidence type="ECO:0000256" key="3">
    <source>
        <dbReference type="ARBA" id="ARBA00023242"/>
    </source>
</evidence>
<dbReference type="SUPFAM" id="SSF46689">
    <property type="entry name" value="Homeodomain-like"/>
    <property type="match status" value="2"/>
</dbReference>
<dbReference type="Pfam" id="PF26251">
    <property type="entry name" value="TPR_TRAPPC9-Trs120"/>
    <property type="match status" value="1"/>
</dbReference>
<dbReference type="GO" id="GO:0005634">
    <property type="term" value="C:nucleus"/>
    <property type="evidence" value="ECO:0007669"/>
    <property type="project" value="UniProtKB-SubCell"/>
</dbReference>
<dbReference type="GO" id="GO:0003677">
    <property type="term" value="F:DNA binding"/>
    <property type="evidence" value="ECO:0007669"/>
    <property type="project" value="UniProtKB-UniRule"/>
</dbReference>
<evidence type="ECO:0000256" key="5">
    <source>
        <dbReference type="SAM" id="MobiDB-lite"/>
    </source>
</evidence>
<dbReference type="GO" id="GO:0005802">
    <property type="term" value="C:trans-Golgi network"/>
    <property type="evidence" value="ECO:0007669"/>
    <property type="project" value="TreeGrafter"/>
</dbReference>
<proteinExistence type="predicted"/>
<dbReference type="PANTHER" id="PTHR21512">
    <property type="entry name" value="TRAFFICKING PROTEIN PARTICLE COMPLEX SUBUNIT 9"/>
    <property type="match status" value="1"/>
</dbReference>
<feature type="DNA-binding region" description="Homeobox" evidence="4">
    <location>
        <begin position="443"/>
        <end position="505"/>
    </location>
</feature>
<dbReference type="EMBL" id="UYJE01001196">
    <property type="protein sequence ID" value="VDI00026.1"/>
    <property type="molecule type" value="Genomic_DNA"/>
</dbReference>
<dbReference type="InterPro" id="IPR001356">
    <property type="entry name" value="HD"/>
</dbReference>
<feature type="compositionally biased region" description="Polar residues" evidence="5">
    <location>
        <begin position="358"/>
        <end position="369"/>
    </location>
</feature>
<feature type="region of interest" description="Disordered" evidence="5">
    <location>
        <begin position="390"/>
        <end position="449"/>
    </location>
</feature>
<dbReference type="InterPro" id="IPR013935">
    <property type="entry name" value="Trs120_TRAPPC9"/>
</dbReference>
<feature type="region of interest" description="Disordered" evidence="5">
    <location>
        <begin position="1"/>
        <end position="23"/>
    </location>
</feature>
<reference evidence="7" key="1">
    <citation type="submission" date="2018-11" db="EMBL/GenBank/DDBJ databases">
        <authorList>
            <person name="Alioto T."/>
            <person name="Alioto T."/>
        </authorList>
    </citation>
    <scope>NUCLEOTIDE SEQUENCE</scope>
</reference>
<feature type="compositionally biased region" description="Basic and acidic residues" evidence="5">
    <location>
        <begin position="427"/>
        <end position="447"/>
    </location>
</feature>
<dbReference type="InterPro" id="IPR058564">
    <property type="entry name" value="TPR_TRAPPC9_Trs120"/>
</dbReference>
<comment type="subcellular location">
    <subcellularLocation>
        <location evidence="4">Nucleus</location>
    </subcellularLocation>
</comment>
<sequence>MDYQSFFSTPYRPQRISSSSSSPYLYDGLASTPERPVFLSPSTLLQSATRPGFNTSPLYTGFKSPLGYSPSYLSPQHQHQPLDLSNSIEKLKPNRISAFSSPNDSLYLQRLKSNPMFQDLQTLLVQECLHMQVPTNLINTSWNTTPLKVPGVVDNGATVYSTHLKLQERLLSLRTDPTVTSKALELEADYSCEVGKIEVSRYQGLCSAGTSEAAREKVNSSCDEKRLFLIKEVHRHVDTLVKRLNANDSGLCNGVNSPGSRCSSRSGSDRCSPDIPSHDSGILSDESLPEFPSTNKTESGHIFSQKPASSVDNSNANLNFQAVRHLQFNNKQTVSDQCQSSPFTPITSPENITPVASPDSTHQGTSSTVLCQSETAQNRSLHMELNNLKECGSNSKISPDRKSFGRQNDNVNTSLKNISNAQNLTEKVQEDGEVEKESPKNQKDSKNRLLTPEATVVLTNWYDAHLRYPYPSDLEVKQLSDESGLSEKQVKKWMANKRVRCFNTLSISGNQHPIKLKYKGKRKQQQNENARPNYQQLTIEARDILNQWYEGHLYDPYPSDEEKEELAEKCGISVGQIRSWFANKRSRANNTRKQIPNYFIEKFPEYTPHVHMNLLQAADFLQNVVYINIQSTDEDKIDRYCTLSQLYTQLGFLRKAAFFRRIAAMQCVTPQNPRPNWQQCYHLMMQSLEGYKLIFDIKDIPDVPTYGWPIVQYRVLNELIYSAKRMGNLPLAVRHSTFLLQTLHKYLSSQEKSEIVSSLESLTARCEGTTQALALDNGVILPPLPLTEIPHVRSFRLVPAAPHLEPVKIIPKSASAEEKLFIYTPLSIGSSSTPEKTNKVDFRWVAKDLCEVHLQVFNPMPEELKITQMGLLIDGIEIEMYPTNPVIPAESGPYLVKMMCRPKSQGELIIT</sequence>
<dbReference type="GO" id="GO:0006355">
    <property type="term" value="P:regulation of DNA-templated transcription"/>
    <property type="evidence" value="ECO:0007669"/>
    <property type="project" value="InterPro"/>
</dbReference>
<keyword evidence="8" id="KW-1185">Reference proteome</keyword>
<protein>
    <submittedName>
        <fullName evidence="7">Trafficking protein particle complex subunit 9</fullName>
    </submittedName>
</protein>
<dbReference type="OrthoDB" id="27962at2759"/>
<keyword evidence="2 4" id="KW-0371">Homeobox</keyword>
<evidence type="ECO:0000256" key="4">
    <source>
        <dbReference type="PROSITE-ProRule" id="PRU00108"/>
    </source>
</evidence>
<dbReference type="Pfam" id="PF05920">
    <property type="entry name" value="Homeobox_KN"/>
    <property type="match status" value="2"/>
</dbReference>
<feature type="domain" description="Homeobox" evidence="6">
    <location>
        <begin position="441"/>
        <end position="504"/>
    </location>
</feature>
<comment type="caution">
    <text evidence="7">The sequence shown here is derived from an EMBL/GenBank/DDBJ whole genome shotgun (WGS) entry which is preliminary data.</text>
</comment>
<evidence type="ECO:0000259" key="6">
    <source>
        <dbReference type="PROSITE" id="PS50071"/>
    </source>
</evidence>
<dbReference type="InterPro" id="IPR008422">
    <property type="entry name" value="KN_HD"/>
</dbReference>
<dbReference type="InterPro" id="IPR009057">
    <property type="entry name" value="Homeodomain-like_sf"/>
</dbReference>
<evidence type="ECO:0000313" key="8">
    <source>
        <dbReference type="Proteomes" id="UP000596742"/>
    </source>
</evidence>
<feature type="compositionally biased region" description="Polar residues" evidence="5">
    <location>
        <begin position="405"/>
        <end position="426"/>
    </location>
</feature>
<feature type="compositionally biased region" description="Polar residues" evidence="5">
    <location>
        <begin position="335"/>
        <end position="351"/>
    </location>
</feature>
<dbReference type="SMART" id="SM00389">
    <property type="entry name" value="HOX"/>
    <property type="match status" value="2"/>
</dbReference>
<accession>A0A8B6C760</accession>
<evidence type="ECO:0000256" key="2">
    <source>
        <dbReference type="ARBA" id="ARBA00023155"/>
    </source>
</evidence>
<gene>
    <name evidence="7" type="ORF">MGAL_10B092616</name>
</gene>
<feature type="region of interest" description="Disordered" evidence="5">
    <location>
        <begin position="335"/>
        <end position="369"/>
    </location>
</feature>
<name>A0A8B6C760_MYTGA</name>
<evidence type="ECO:0000256" key="1">
    <source>
        <dbReference type="ARBA" id="ARBA00023125"/>
    </source>
</evidence>
<dbReference type="PANTHER" id="PTHR21512:SF5">
    <property type="entry name" value="TRAFFICKING PROTEIN PARTICLE COMPLEX SUBUNIT 9"/>
    <property type="match status" value="1"/>
</dbReference>
<feature type="DNA-binding region" description="Homeobox" evidence="4">
    <location>
        <begin position="530"/>
        <end position="592"/>
    </location>
</feature>
<keyword evidence="3 4" id="KW-0539">Nucleus</keyword>